<keyword evidence="1" id="KW-0472">Membrane</keyword>
<keyword evidence="1" id="KW-0812">Transmembrane</keyword>
<organism evidence="2 3">
    <name type="scientific">Candidatus Thermofonsia Clade 1 bacterium</name>
    <dbReference type="NCBI Taxonomy" id="2364210"/>
    <lineage>
        <taxon>Bacteria</taxon>
        <taxon>Bacillati</taxon>
        <taxon>Chloroflexota</taxon>
        <taxon>Candidatus Thermofontia</taxon>
        <taxon>Candidatus Thermofonsia Clade 1</taxon>
    </lineage>
</organism>
<evidence type="ECO:0000313" key="3">
    <source>
        <dbReference type="Proteomes" id="UP000229681"/>
    </source>
</evidence>
<dbReference type="EMBL" id="PGTM01000099">
    <property type="protein sequence ID" value="PJF35895.1"/>
    <property type="molecule type" value="Genomic_DNA"/>
</dbReference>
<gene>
    <name evidence="2" type="ORF">CUN49_08210</name>
</gene>
<name>A0A2M8PEB0_9CHLR</name>
<evidence type="ECO:0000256" key="1">
    <source>
        <dbReference type="SAM" id="Phobius"/>
    </source>
</evidence>
<dbReference type="AlphaFoldDB" id="A0A2M8PEB0"/>
<proteinExistence type="predicted"/>
<feature type="transmembrane region" description="Helical" evidence="1">
    <location>
        <begin position="35"/>
        <end position="55"/>
    </location>
</feature>
<sequence length="455" mass="51868">MSIKLDWQIEAERIQERASEPPEERARRRRQFKRLILIAALLIFFLSVALVLTLLRLEDVDNQLRQSLVDTLQAELTALRIGSYGDYMQLQRSAGENWYIVQGERFQAYQRLKIEGDLVLSGTVFDATVDGQRGRVLFEEVIKGVPHKAVWFYWRYVDGWRHVPSDYTFWGEARTLRDDLITVRYRQLDEESARVLLERTARWWRQSCQILGNSACPNLELEIVPNPTLQVAWDAAALERLLVPSPLARQDRLALSNPLPYEIEDTVAAYLAGRQVDLATGGVRPRRSTDAAWLHQTLIEWLAANYTGRVDTLRLAFIQSLRDSYGDSALAAVAHALSLESDISLVAQALGQPLEQLSLDWRPFFQWRLEVERQLIVQNDLAALQALWDVSEPSTQRLLQQRVSAFAQPNAQVVAAAITTAADGIPRALVQALRADQIETLIFRLRDGTWKRSAT</sequence>
<evidence type="ECO:0000313" key="2">
    <source>
        <dbReference type="EMBL" id="PJF35895.1"/>
    </source>
</evidence>
<protein>
    <submittedName>
        <fullName evidence="2">Uncharacterized protein</fullName>
    </submittedName>
</protein>
<accession>A0A2M8PEB0</accession>
<comment type="caution">
    <text evidence="2">The sequence shown here is derived from an EMBL/GenBank/DDBJ whole genome shotgun (WGS) entry which is preliminary data.</text>
</comment>
<dbReference type="Proteomes" id="UP000229681">
    <property type="component" value="Unassembled WGS sequence"/>
</dbReference>
<reference evidence="2 3" key="1">
    <citation type="submission" date="2017-11" db="EMBL/GenBank/DDBJ databases">
        <title>Evolution of Phototrophy in the Chloroflexi Phylum Driven by Horizontal Gene Transfer.</title>
        <authorList>
            <person name="Ward L.M."/>
            <person name="Hemp J."/>
            <person name="Shih P.M."/>
            <person name="Mcglynn S.E."/>
            <person name="Fischer W."/>
        </authorList>
    </citation>
    <scope>NUCLEOTIDE SEQUENCE [LARGE SCALE GENOMIC DNA]</scope>
    <source>
        <strain evidence="2">JP3_13</strain>
    </source>
</reference>
<keyword evidence="1" id="KW-1133">Transmembrane helix</keyword>